<gene>
    <name evidence="3" type="ORF">RND81_05G017200</name>
</gene>
<reference evidence="3" key="1">
    <citation type="submission" date="2024-03" db="EMBL/GenBank/DDBJ databases">
        <title>WGS assembly of Saponaria officinalis var. Norfolk2.</title>
        <authorList>
            <person name="Jenkins J."/>
            <person name="Shu S."/>
            <person name="Grimwood J."/>
            <person name="Barry K."/>
            <person name="Goodstein D."/>
            <person name="Schmutz J."/>
            <person name="Leebens-Mack J."/>
            <person name="Osbourn A."/>
        </authorList>
    </citation>
    <scope>NUCLEOTIDE SEQUENCE [LARGE SCALE GENOMIC DNA]</scope>
    <source>
        <strain evidence="3">JIC</strain>
    </source>
</reference>
<feature type="signal peptide" evidence="2">
    <location>
        <begin position="1"/>
        <end position="25"/>
    </location>
</feature>
<keyword evidence="2" id="KW-0732">Signal</keyword>
<comment type="caution">
    <text evidence="3">The sequence shown here is derived from an EMBL/GenBank/DDBJ whole genome shotgun (WGS) entry which is preliminary data.</text>
</comment>
<feature type="chain" id="PRO_5043923503" evidence="2">
    <location>
        <begin position="26"/>
        <end position="106"/>
    </location>
</feature>
<keyword evidence="4" id="KW-1185">Reference proteome</keyword>
<evidence type="ECO:0000313" key="3">
    <source>
        <dbReference type="EMBL" id="KAK9723676.1"/>
    </source>
</evidence>
<feature type="region of interest" description="Disordered" evidence="1">
    <location>
        <begin position="87"/>
        <end position="106"/>
    </location>
</feature>
<dbReference type="EMBL" id="JBDFQZ010000005">
    <property type="protein sequence ID" value="KAK9723676.1"/>
    <property type="molecule type" value="Genomic_DNA"/>
</dbReference>
<dbReference type="AlphaFoldDB" id="A0AAW1KQ85"/>
<accession>A0AAW1KQ85</accession>
<dbReference type="Proteomes" id="UP001443914">
    <property type="component" value="Unassembled WGS sequence"/>
</dbReference>
<proteinExistence type="predicted"/>
<evidence type="ECO:0000313" key="4">
    <source>
        <dbReference type="Proteomes" id="UP001443914"/>
    </source>
</evidence>
<name>A0AAW1KQ85_SAPOF</name>
<protein>
    <submittedName>
        <fullName evidence="3">Uncharacterized protein</fullName>
    </submittedName>
</protein>
<sequence>MAKKMFAFINCVLLLLVIFLCPCHARLLNGGALSNKDVVDVANVATLGQNRDSSTQIFKIPSSKLDDDEDINGGKYKKFRSLVLNALPKGTKQSSGSSKRHNDVNT</sequence>
<evidence type="ECO:0000256" key="2">
    <source>
        <dbReference type="SAM" id="SignalP"/>
    </source>
</evidence>
<evidence type="ECO:0000256" key="1">
    <source>
        <dbReference type="SAM" id="MobiDB-lite"/>
    </source>
</evidence>
<organism evidence="3 4">
    <name type="scientific">Saponaria officinalis</name>
    <name type="common">Common soapwort</name>
    <name type="synonym">Lychnis saponaria</name>
    <dbReference type="NCBI Taxonomy" id="3572"/>
    <lineage>
        <taxon>Eukaryota</taxon>
        <taxon>Viridiplantae</taxon>
        <taxon>Streptophyta</taxon>
        <taxon>Embryophyta</taxon>
        <taxon>Tracheophyta</taxon>
        <taxon>Spermatophyta</taxon>
        <taxon>Magnoliopsida</taxon>
        <taxon>eudicotyledons</taxon>
        <taxon>Gunneridae</taxon>
        <taxon>Pentapetalae</taxon>
        <taxon>Caryophyllales</taxon>
        <taxon>Caryophyllaceae</taxon>
        <taxon>Caryophylleae</taxon>
        <taxon>Saponaria</taxon>
    </lineage>
</organism>